<feature type="compositionally biased region" description="Low complexity" evidence="1">
    <location>
        <begin position="1616"/>
        <end position="1633"/>
    </location>
</feature>
<feature type="region of interest" description="Disordered" evidence="1">
    <location>
        <begin position="276"/>
        <end position="298"/>
    </location>
</feature>
<feature type="compositionally biased region" description="Polar residues" evidence="1">
    <location>
        <begin position="416"/>
        <end position="436"/>
    </location>
</feature>
<feature type="region of interest" description="Disordered" evidence="1">
    <location>
        <begin position="773"/>
        <end position="830"/>
    </location>
</feature>
<feature type="compositionally biased region" description="Basic residues" evidence="1">
    <location>
        <begin position="1095"/>
        <end position="1105"/>
    </location>
</feature>
<feature type="compositionally biased region" description="Polar residues" evidence="1">
    <location>
        <begin position="1"/>
        <end position="18"/>
    </location>
</feature>
<feature type="region of interest" description="Disordered" evidence="1">
    <location>
        <begin position="942"/>
        <end position="967"/>
    </location>
</feature>
<accession>G5A9I6</accession>
<evidence type="ECO:0000256" key="1">
    <source>
        <dbReference type="SAM" id="MobiDB-lite"/>
    </source>
</evidence>
<feature type="region of interest" description="Disordered" evidence="1">
    <location>
        <begin position="1796"/>
        <end position="1825"/>
    </location>
</feature>
<feature type="region of interest" description="Disordered" evidence="1">
    <location>
        <begin position="1612"/>
        <end position="1663"/>
    </location>
</feature>
<proteinExistence type="predicted"/>
<feature type="region of interest" description="Disordered" evidence="1">
    <location>
        <begin position="233"/>
        <end position="264"/>
    </location>
</feature>
<feature type="region of interest" description="Disordered" evidence="1">
    <location>
        <begin position="1"/>
        <end position="143"/>
    </location>
</feature>
<gene>
    <name evidence="2" type="ORF">PHYSODRAFT_340305</name>
</gene>
<feature type="compositionally biased region" description="Low complexity" evidence="1">
    <location>
        <begin position="460"/>
        <end position="469"/>
    </location>
</feature>
<evidence type="ECO:0000313" key="2">
    <source>
        <dbReference type="EMBL" id="EGZ08561.1"/>
    </source>
</evidence>
<dbReference type="InParanoid" id="G5A9I6"/>
<feature type="region of interest" description="Disordered" evidence="1">
    <location>
        <begin position="1360"/>
        <end position="1406"/>
    </location>
</feature>
<reference evidence="2 3" key="1">
    <citation type="journal article" date="2006" name="Science">
        <title>Phytophthora genome sequences uncover evolutionary origins and mechanisms of pathogenesis.</title>
        <authorList>
            <person name="Tyler B.M."/>
            <person name="Tripathy S."/>
            <person name="Zhang X."/>
            <person name="Dehal P."/>
            <person name="Jiang R.H."/>
            <person name="Aerts A."/>
            <person name="Arredondo F.D."/>
            <person name="Baxter L."/>
            <person name="Bensasson D."/>
            <person name="Beynon J.L."/>
            <person name="Chapman J."/>
            <person name="Damasceno C.M."/>
            <person name="Dorrance A.E."/>
            <person name="Dou D."/>
            <person name="Dickerman A.W."/>
            <person name="Dubchak I.L."/>
            <person name="Garbelotto M."/>
            <person name="Gijzen M."/>
            <person name="Gordon S.G."/>
            <person name="Govers F."/>
            <person name="Grunwald N.J."/>
            <person name="Huang W."/>
            <person name="Ivors K.L."/>
            <person name="Jones R.W."/>
            <person name="Kamoun S."/>
            <person name="Krampis K."/>
            <person name="Lamour K.H."/>
            <person name="Lee M.K."/>
            <person name="McDonald W.H."/>
            <person name="Medina M."/>
            <person name="Meijer H.J."/>
            <person name="Nordberg E.K."/>
            <person name="Maclean D.J."/>
            <person name="Ospina-Giraldo M.D."/>
            <person name="Morris P.F."/>
            <person name="Phuntumart V."/>
            <person name="Putnam N.H."/>
            <person name="Rash S."/>
            <person name="Rose J.K."/>
            <person name="Sakihama Y."/>
            <person name="Salamov A.A."/>
            <person name="Savidor A."/>
            <person name="Scheuring C.F."/>
            <person name="Smith B.M."/>
            <person name="Sobral B.W."/>
            <person name="Terry A."/>
            <person name="Torto-Alalibo T.A."/>
            <person name="Win J."/>
            <person name="Xu Z."/>
            <person name="Zhang H."/>
            <person name="Grigoriev I.V."/>
            <person name="Rokhsar D.S."/>
            <person name="Boore J.L."/>
        </authorList>
    </citation>
    <scope>NUCLEOTIDE SEQUENCE [LARGE SCALE GENOMIC DNA]</scope>
    <source>
        <strain evidence="2 3">P6497</strain>
    </source>
</reference>
<dbReference type="KEGG" id="psoj:PHYSODRAFT_340305"/>
<sequence>MVPRPGSTTSNDGLTIQEASEAGAQSAGRSPTAREHSERPVASWSSEGTFTTGHGASDDQEGYVEQFAVPDVAPDEGAAKGRDVSRGPTGRKPAKADDQQQPTAKAAAKRKSHKRRKKKKLRAPDSADVSLSKPQGKDGTPSKRCDPILVFLKPMLVSNFTGPFVAPDFDSLTSVADAATILFQMLRDSGFVLGSFEMEKLCDWDVKSWLRAIRVVQEPLTILAGSVKQDATSFSAGQDAPSSSMGSAQTSTTTPSPPPRYQSSVDFNSSFESRKLKSPEKLCAPDSADGPPVKARGDDTGNQFTAAEMRYMVAGVELIRLLEHDPILRFIKPNAIKFTGPFRVPDFDMLTIVTRAAGTLFEMLHESGFSLGITERTGVYDWDVESWTRTIRGVLGPLTVLVGSIQRKVTPPGTRPISTQMITSSQAESSVHSTSRSKPRRDVDDEPADLFDVDFGMPKTTAATSTTTSPELDEVFNHLSEPPRAMPREVTPARIKVLPDLKEAIPKALEEASTRSTITQASNTHVSAVHVEPRNSTQKMSTRDASKEMRQQGLGNHAVMSVAVPVATTSRRPLGTARASTTPEQWRYDARVRPVSLDTLKRLDPGQTLDVRLRSSRDAPRLWVTRSKTWVTTMFKTKIERQTYLRVTNVTDETITLDAGTNVGWWTPSDVFPPAPRFVLATNRQYQDWQNLAYEVTCDEDKTWRDDELVWTMYGWPTYEDLEFDARRTGLTRAPAVETSSVSKLQTRGHSTLSRVVLKTRVGVVTTCVRSDHGSQISDNAGRPAEASRVEQPVEGASGDEARGAPSSGRSLQCDRVRQSSERAQVAKSNRDKCDSVRCEGWNVSEPSQKQSQKCDTVRRTECDTVRQLGEWSPMRRTECDTVRQSSEGSRGRDDVRLTECDTMRRSVARSQTCDGMRLGDKAGKWRLWRHSALEPVKNKPNVNFDVVDEGPDGGGTGGPPASAPKERHRAINLDRLSTLSKMLVRIARSIEVAGTPRRGEWCNFLWTSPNATAPPGGLLAKVPAVTRRMSSELNKSAVLKMAGKAGDEPRSYTDFEPVTHYTYNRVTAYVEAGTRGPTHLLDAYDEIKKTARRITRRRSGARRRCTAERAKDGADSAKTQVGVIQPTTAQNASSPSATRVPDPRCTTDSRADAGRATPADHSREDIRPRTLDPETASPVNLGNCDEANPVVNVPERDPPTPENMDLGRGTAYVLVVTMHSASTRATNPRGRAPEGMAPGILRGTVRWTKTLLASDLVVHSSFWHRRLARLNALEVDQGVHVADRTRGGVATTDTAEVNLPIRYCLDCDSPGLPHELKRMSDALAGCELQRHECNATGNSSQTRCAETLHHREEIVRKPDATKHGQCRATDSHAEARRGAMGSAPDAARAQGGGIQPGAARNASRLSATRMSEVLHCAMDSHAEARRGAMDSGLDAARTQAAGNEPAATRNASSPIRRPVAVSKYVEGPTSVSDAASDSSRDGTESTRRGICILQNCRLAQVNVLVVGQTGDDADRTRGDLMLNAVPRDTPCVSTYAVRLETGCTPCQFSVKDVSKLRPVRAMINGTTPSNEPADCRDEMPLEVSRDTSTVKSDGVASAVYVKGDNRCRKTTAPVRRAQATDATDRTACADAARQPDTRSGRGSSEGEKSLELHAGRASRHDCARRESDVTWRGCTDELDLNCGKWRCDFSRQHAGRYRLAAISREDAESLDSGNGRSEGLDEESVEDQPVAEDDMAEGRLIKDVKKWKETKEKSKAYVLELRLQRLRATTTAARLGVAARGLGLELRCDLARSIDSSSRDEGEDDGVETKLGGLHPGGETGAAGAAARLDSAGHSVYLHRDGSFTSTNQVVGVNVPAYGRDGTGKTFWKSIAHVLRHLPTSTRFPKHPSSNRVMLVAVLDGHVVLVLQLDYVSAGTVDLSARGISPLPPHATYSQLRETWPETR</sequence>
<dbReference type="Proteomes" id="UP000002640">
    <property type="component" value="Unassembled WGS sequence"/>
</dbReference>
<feature type="region of interest" description="Disordered" evidence="1">
    <location>
        <begin position="1426"/>
        <end position="1485"/>
    </location>
</feature>
<dbReference type="RefSeq" id="XP_009536733.1">
    <property type="nucleotide sequence ID" value="XM_009538438.1"/>
</dbReference>
<feature type="compositionally biased region" description="Polar residues" evidence="1">
    <location>
        <begin position="233"/>
        <end position="249"/>
    </location>
</feature>
<feature type="region of interest" description="Disordered" evidence="1">
    <location>
        <begin position="410"/>
        <end position="469"/>
    </location>
</feature>
<feature type="region of interest" description="Disordered" evidence="1">
    <location>
        <begin position="1095"/>
        <end position="1206"/>
    </location>
</feature>
<name>G5A9I6_PHYSP</name>
<feature type="compositionally biased region" description="Acidic residues" evidence="1">
    <location>
        <begin position="1721"/>
        <end position="1731"/>
    </location>
</feature>
<feature type="compositionally biased region" description="Polar residues" evidence="1">
    <location>
        <begin position="43"/>
        <end position="54"/>
    </location>
</feature>
<dbReference type="EMBL" id="JH159161">
    <property type="protein sequence ID" value="EGZ08561.1"/>
    <property type="molecule type" value="Genomic_DNA"/>
</dbReference>
<organism evidence="2 3">
    <name type="scientific">Phytophthora sojae (strain P6497)</name>
    <name type="common">Soybean stem and root rot agent</name>
    <name type="synonym">Phytophthora megasperma f. sp. glycines</name>
    <dbReference type="NCBI Taxonomy" id="1094619"/>
    <lineage>
        <taxon>Eukaryota</taxon>
        <taxon>Sar</taxon>
        <taxon>Stramenopiles</taxon>
        <taxon>Oomycota</taxon>
        <taxon>Peronosporomycetes</taxon>
        <taxon>Peronosporales</taxon>
        <taxon>Peronosporaceae</taxon>
        <taxon>Phytophthora</taxon>
    </lineage>
</organism>
<evidence type="ECO:0000313" key="3">
    <source>
        <dbReference type="Proteomes" id="UP000002640"/>
    </source>
</evidence>
<feature type="compositionally biased region" description="Basic residues" evidence="1">
    <location>
        <begin position="107"/>
        <end position="121"/>
    </location>
</feature>
<feature type="region of interest" description="Disordered" evidence="1">
    <location>
        <begin position="1707"/>
        <end position="1731"/>
    </location>
</feature>
<feature type="compositionally biased region" description="Basic and acidic residues" evidence="1">
    <location>
        <begin position="1106"/>
        <end position="1116"/>
    </location>
</feature>
<keyword evidence="3" id="KW-1185">Reference proteome</keyword>
<feature type="compositionally biased region" description="Basic and acidic residues" evidence="1">
    <location>
        <begin position="1142"/>
        <end position="1173"/>
    </location>
</feature>
<feature type="compositionally biased region" description="Basic and acidic residues" evidence="1">
    <location>
        <begin position="1634"/>
        <end position="1663"/>
    </location>
</feature>
<feature type="compositionally biased region" description="Polar residues" evidence="1">
    <location>
        <begin position="514"/>
        <end position="526"/>
    </location>
</feature>
<feature type="compositionally biased region" description="Polar residues" evidence="1">
    <location>
        <begin position="1126"/>
        <end position="1138"/>
    </location>
</feature>
<protein>
    <submittedName>
        <fullName evidence="2">Uncharacterized protein</fullName>
    </submittedName>
</protein>
<dbReference type="GeneID" id="20647885"/>
<feature type="region of interest" description="Disordered" evidence="1">
    <location>
        <begin position="512"/>
        <end position="543"/>
    </location>
</feature>